<feature type="transmembrane region" description="Helical" evidence="2">
    <location>
        <begin position="483"/>
        <end position="501"/>
    </location>
</feature>
<feature type="transmembrane region" description="Helical" evidence="2">
    <location>
        <begin position="443"/>
        <end position="463"/>
    </location>
</feature>
<evidence type="ECO:0000256" key="1">
    <source>
        <dbReference type="SAM" id="MobiDB-lite"/>
    </source>
</evidence>
<reference evidence="3 4" key="1">
    <citation type="submission" date="2017-05" db="EMBL/GenBank/DDBJ databases">
        <title>Bifidobacterium vansinderenii sp. nov.</title>
        <authorList>
            <person name="Lugli G.A."/>
            <person name="Duranti S."/>
            <person name="Mangifesta M."/>
        </authorList>
    </citation>
    <scope>NUCLEOTIDE SEQUENCE [LARGE SCALE GENOMIC DNA]</scope>
    <source>
        <strain evidence="3 4">Tam10B</strain>
    </source>
</reference>
<feature type="transmembrane region" description="Helical" evidence="2">
    <location>
        <begin position="235"/>
        <end position="252"/>
    </location>
</feature>
<feature type="transmembrane region" description="Helical" evidence="2">
    <location>
        <begin position="176"/>
        <end position="195"/>
    </location>
</feature>
<evidence type="ECO:0000313" key="4">
    <source>
        <dbReference type="Proteomes" id="UP000215433"/>
    </source>
</evidence>
<proteinExistence type="predicted"/>
<keyword evidence="4" id="KW-1185">Reference proteome</keyword>
<keyword evidence="2" id="KW-0472">Membrane</keyword>
<feature type="compositionally biased region" description="Polar residues" evidence="1">
    <location>
        <begin position="14"/>
        <end position="23"/>
    </location>
</feature>
<protein>
    <recommendedName>
        <fullName evidence="5">Transmembrane protein alanine and leucine rich</fullName>
    </recommendedName>
</protein>
<dbReference type="AlphaFoldDB" id="A0A229VYH1"/>
<evidence type="ECO:0008006" key="5">
    <source>
        <dbReference type="Google" id="ProtNLM"/>
    </source>
</evidence>
<keyword evidence="2" id="KW-1133">Transmembrane helix</keyword>
<name>A0A229VYH1_9BIFI</name>
<comment type="caution">
    <text evidence="3">The sequence shown here is derived from an EMBL/GenBank/DDBJ whole genome shotgun (WGS) entry which is preliminary data.</text>
</comment>
<dbReference type="Pfam" id="PF20176">
    <property type="entry name" value="DUF6541"/>
    <property type="match status" value="1"/>
</dbReference>
<feature type="region of interest" description="Disordered" evidence="1">
    <location>
        <begin position="1"/>
        <end position="103"/>
    </location>
</feature>
<dbReference type="EMBL" id="NEWD01000010">
    <property type="protein sequence ID" value="OXN00665.1"/>
    <property type="molecule type" value="Genomic_DNA"/>
</dbReference>
<organism evidence="3 4">
    <name type="scientific">Bifidobacterium vansinderenii</name>
    <dbReference type="NCBI Taxonomy" id="1984871"/>
    <lineage>
        <taxon>Bacteria</taxon>
        <taxon>Bacillati</taxon>
        <taxon>Actinomycetota</taxon>
        <taxon>Actinomycetes</taxon>
        <taxon>Bifidobacteriales</taxon>
        <taxon>Bifidobacteriaceae</taxon>
        <taxon>Bifidobacterium</taxon>
    </lineage>
</organism>
<feature type="compositionally biased region" description="Low complexity" evidence="1">
    <location>
        <begin position="74"/>
        <end position="103"/>
    </location>
</feature>
<feature type="transmembrane region" description="Helical" evidence="2">
    <location>
        <begin position="416"/>
        <end position="436"/>
    </location>
</feature>
<feature type="transmembrane region" description="Helical" evidence="2">
    <location>
        <begin position="542"/>
        <end position="562"/>
    </location>
</feature>
<feature type="transmembrane region" description="Helical" evidence="2">
    <location>
        <begin position="259"/>
        <end position="278"/>
    </location>
</feature>
<feature type="transmembrane region" description="Helical" evidence="2">
    <location>
        <begin position="207"/>
        <end position="229"/>
    </location>
</feature>
<dbReference type="RefSeq" id="WP_332881259.1">
    <property type="nucleotide sequence ID" value="NZ_NEWD01000010.1"/>
</dbReference>
<gene>
    <name evidence="3" type="ORF">Tam10B_1064</name>
</gene>
<dbReference type="Proteomes" id="UP000215433">
    <property type="component" value="Unassembled WGS sequence"/>
</dbReference>
<feature type="compositionally biased region" description="Polar residues" evidence="1">
    <location>
        <begin position="41"/>
        <end position="51"/>
    </location>
</feature>
<sequence>MTSTQASEIPDIPNETSQANSRATDPDQVPFAGESPDASARTASSFQTPGSSDPKVHTHNGEDSGRAPIPLPAAPATTAAAATTTTAPATPASTATTPANPATKPAAATAKLTLAARISGILGVALAFAIVLAWFPRGIWNSPIQGIDAPAHYYFIRELLEQGPAKALSLLPNGGYYPPLFHLLAAVIVKLTALFGMHLSVFTALDVVWLVSSGILWPTGMLLLCSYFLRSTTPITRIFTNLMIPLLAVASASHPFHMLYSGPLIAFGLASTLLPFLLHRSLHLLDALVALIHAPRGHRIEHIRALLWEALATAALGLLCVAAHPRVVFTYALLILPFILTRLPWKFILAVFVAMVAGAGAFLVFMISFYPSNRYADPDAWFHTFVPTKTVPEALWTAFSDHLSSLANGVIGGNPVAGAFAFLALIAATIAALGFAGSRLRDGIALVMAYAFVIVVYVCSASLTGAIPNILAAPWYRSDARTVTMFPFVLLPLLAFGLSCVERAVTEAKMTTAPNGTGKWDLHIGDITAPASRHANKPTRNVIAFVTAIVLAVSMTATMALAQTYNPIRSTMSEEITRNAGYDKSDPYEQLTADKVDVMRRMIEKTGTRAAIISDPMNGSMYASTMFDANMLYPVYNPQHTKNGAIFGAVEDAFASGDGRRVLDTVCPVGGDDGAYFLAMGPQAASLQLFTFKQQYDPFHDQRLIDQYVQSGTMTMVQDYSGYGEHAQGWALYRFACGR</sequence>
<evidence type="ECO:0000313" key="3">
    <source>
        <dbReference type="EMBL" id="OXN00665.1"/>
    </source>
</evidence>
<dbReference type="InterPro" id="IPR046671">
    <property type="entry name" value="DUF6541"/>
</dbReference>
<keyword evidence="2" id="KW-0812">Transmembrane</keyword>
<feature type="compositionally biased region" description="Basic and acidic residues" evidence="1">
    <location>
        <begin position="54"/>
        <end position="65"/>
    </location>
</feature>
<accession>A0A229VYH1</accession>
<feature type="transmembrane region" description="Helical" evidence="2">
    <location>
        <begin position="114"/>
        <end position="135"/>
    </location>
</feature>
<evidence type="ECO:0000256" key="2">
    <source>
        <dbReference type="SAM" id="Phobius"/>
    </source>
</evidence>
<feature type="transmembrane region" description="Helical" evidence="2">
    <location>
        <begin position="314"/>
        <end position="340"/>
    </location>
</feature>
<feature type="transmembrane region" description="Helical" evidence="2">
    <location>
        <begin position="347"/>
        <end position="370"/>
    </location>
</feature>